<organism evidence="5 6">
    <name type="scientific">Venustampulla echinocandica</name>
    <dbReference type="NCBI Taxonomy" id="2656787"/>
    <lineage>
        <taxon>Eukaryota</taxon>
        <taxon>Fungi</taxon>
        <taxon>Dikarya</taxon>
        <taxon>Ascomycota</taxon>
        <taxon>Pezizomycotina</taxon>
        <taxon>Leotiomycetes</taxon>
        <taxon>Helotiales</taxon>
        <taxon>Pleuroascaceae</taxon>
        <taxon>Venustampulla</taxon>
    </lineage>
</organism>
<keyword evidence="1" id="KW-0732">Signal</keyword>
<gene>
    <name evidence="5" type="ORF">BP5553_03073</name>
</gene>
<dbReference type="EMBL" id="NPIC01000002">
    <property type="protein sequence ID" value="RDL38733.1"/>
    <property type="molecule type" value="Genomic_DNA"/>
</dbReference>
<evidence type="ECO:0000313" key="6">
    <source>
        <dbReference type="Proteomes" id="UP000254866"/>
    </source>
</evidence>
<accession>A0A370TT95</accession>
<dbReference type="SUPFAM" id="SSF88713">
    <property type="entry name" value="Glycoside hydrolase/deacetylase"/>
    <property type="match status" value="1"/>
</dbReference>
<feature type="chain" id="PRO_5016638485" description="Extracellular serine-rich protein" evidence="1">
    <location>
        <begin position="22"/>
        <end position="770"/>
    </location>
</feature>
<evidence type="ECO:0008006" key="7">
    <source>
        <dbReference type="Google" id="ProtNLM"/>
    </source>
</evidence>
<dbReference type="PANTHER" id="PTHR31002">
    <property type="entry name" value="SERIPAUPERIN"/>
    <property type="match status" value="1"/>
</dbReference>
<dbReference type="GO" id="GO:0005975">
    <property type="term" value="P:carbohydrate metabolic process"/>
    <property type="evidence" value="ECO:0007669"/>
    <property type="project" value="InterPro"/>
</dbReference>
<sequence length="770" mass="82971">MLTITLFKAALLALSCSLVHAVPAAEKSKTSAAVPAKSSTSTAIPTVHKKKAEKEAIRVPVATRVAAPIVPTISAKIDNIVVKLNTSSSAAKIKAPSPGVSVTSAAGTVLIFARDAASAYSAFSGLNGYGISYQVVLVPDGGISSLPTLNSSATVGNYGAIVVLSEVSYSSPSGVFASALTADQWAALYQYQVTFAVRMVRLDVYPGPAFGTTAVGGCCDTGVEQLISISNATAFPSAGLKTGVGVSTTGLWHYPATITDNTIATEFAQFAPATGFSDKTTAAVINTIEGRQQMVFFTGFATDWSAASNFLSHAWITWATRGLYAGYRRINLNTQVDDMFLITELYSPEGAEFGITPDDLAQHITWMKTINAKLPAGSSYMIEIGHNGNGNIEDAANTTAGERQCGNGPIEYPEQIDTPLEFSKVLGTGTNLWPAWADDYPYTVGCNNLGALEKWFAKAANRDAFAHVSHTFTHEDQNNATYYDVTREISWNAAWLKQVGISSAAKFSPEGIIPPAITGLHNGDALRAWKENGIIYVVGDNTRPVLMNKVNEHWPLMTTKADNGFDGIQINPRWASNIYYNCAVPDCTVLEWQNTSAGKGDWNDLLAIEKNTNVRHLLGLHHDPFMFHQANLNYVSAPKMTINGVTAKYSLLQAWVETIVVEVVRLVTWPIISLKHDDMALAFLNRMQRDQCKPVLSYTTNPTAKTITAVTLTTTNNRCDAKLPVTVPSGVTDVQDFTTEQLGTDPLTIWVQMSGSPVTFTLKTPIPFYT</sequence>
<dbReference type="InterPro" id="IPR056826">
    <property type="entry name" value="Agd3_CE"/>
</dbReference>
<feature type="signal peptide" evidence="1">
    <location>
        <begin position="1"/>
        <end position="21"/>
    </location>
</feature>
<dbReference type="InterPro" id="IPR050788">
    <property type="entry name" value="Yeast_SRP1/TIP1_CWP"/>
</dbReference>
<evidence type="ECO:0000259" key="4">
    <source>
        <dbReference type="Pfam" id="PF25117"/>
    </source>
</evidence>
<keyword evidence="6" id="KW-1185">Reference proteome</keyword>
<dbReference type="STRING" id="2656787.A0A370TT95"/>
<dbReference type="InterPro" id="IPR056827">
    <property type="entry name" value="CBM87_Agd3"/>
</dbReference>
<dbReference type="Pfam" id="PF25115">
    <property type="entry name" value="Agd3_CE"/>
    <property type="match status" value="1"/>
</dbReference>
<evidence type="ECO:0000313" key="5">
    <source>
        <dbReference type="EMBL" id="RDL38733.1"/>
    </source>
</evidence>
<feature type="domain" description="Agd3 CBM87" evidence="3">
    <location>
        <begin position="107"/>
        <end position="318"/>
    </location>
</feature>
<evidence type="ECO:0000259" key="2">
    <source>
        <dbReference type="Pfam" id="PF25115"/>
    </source>
</evidence>
<reference evidence="5 6" key="1">
    <citation type="journal article" date="2018" name="IMA Fungus">
        <title>IMA Genome-F 9: Draft genome sequence of Annulohypoxylon stygium, Aspergillus mulundensis, Berkeleyomyces basicola (syn. Thielaviopsis basicola), Ceratocystis smalleyi, two Cercospora beticola strains, Coleophoma cylindrospora, Fusarium fracticaudum, Phialophora cf. hyalina, and Morchella septimelata.</title>
        <authorList>
            <person name="Wingfield B.D."/>
            <person name="Bills G.F."/>
            <person name="Dong Y."/>
            <person name="Huang W."/>
            <person name="Nel W.J."/>
            <person name="Swalarsk-Parry B.S."/>
            <person name="Vaghefi N."/>
            <person name="Wilken P.M."/>
            <person name="An Z."/>
            <person name="de Beer Z.W."/>
            <person name="De Vos L."/>
            <person name="Chen L."/>
            <person name="Duong T.A."/>
            <person name="Gao Y."/>
            <person name="Hammerbacher A."/>
            <person name="Kikkert J.R."/>
            <person name="Li Y."/>
            <person name="Li H."/>
            <person name="Li K."/>
            <person name="Li Q."/>
            <person name="Liu X."/>
            <person name="Ma X."/>
            <person name="Naidoo K."/>
            <person name="Pethybridge S.J."/>
            <person name="Sun J."/>
            <person name="Steenkamp E.T."/>
            <person name="van der Nest M.A."/>
            <person name="van Wyk S."/>
            <person name="Wingfield M.J."/>
            <person name="Xiong C."/>
            <person name="Yue Q."/>
            <person name="Zhang X."/>
        </authorList>
    </citation>
    <scope>NUCLEOTIDE SEQUENCE [LARGE SCALE GENOMIC DNA]</scope>
    <source>
        <strain evidence="5 6">BP 5553</strain>
    </source>
</reference>
<dbReference type="InterPro" id="IPR056825">
    <property type="entry name" value="Agd3_C"/>
</dbReference>
<dbReference type="AlphaFoldDB" id="A0A370TT95"/>
<dbReference type="Pfam" id="PF25117">
    <property type="entry name" value="Agd3_C"/>
    <property type="match status" value="1"/>
</dbReference>
<dbReference type="OrthoDB" id="2113314at2759"/>
<dbReference type="GeneID" id="43595922"/>
<dbReference type="InterPro" id="IPR011330">
    <property type="entry name" value="Glyco_hydro/deAcase_b/a-brl"/>
</dbReference>
<proteinExistence type="predicted"/>
<name>A0A370TT95_9HELO</name>
<feature type="domain" description="Agd3 deacetylase" evidence="2">
    <location>
        <begin position="332"/>
        <end position="696"/>
    </location>
</feature>
<evidence type="ECO:0000259" key="3">
    <source>
        <dbReference type="Pfam" id="PF25116"/>
    </source>
</evidence>
<dbReference type="PANTHER" id="PTHR31002:SF34">
    <property type="entry name" value="CELL WALL PROTEIN CWP1-RELATED"/>
    <property type="match status" value="1"/>
</dbReference>
<feature type="domain" description="Agd3 C-terminal" evidence="4">
    <location>
        <begin position="703"/>
        <end position="766"/>
    </location>
</feature>
<dbReference type="Proteomes" id="UP000254866">
    <property type="component" value="Unassembled WGS sequence"/>
</dbReference>
<comment type="caution">
    <text evidence="5">The sequence shown here is derived from an EMBL/GenBank/DDBJ whole genome shotgun (WGS) entry which is preliminary data.</text>
</comment>
<evidence type="ECO:0000256" key="1">
    <source>
        <dbReference type="SAM" id="SignalP"/>
    </source>
</evidence>
<dbReference type="Pfam" id="PF25116">
    <property type="entry name" value="CBM87_Agd3"/>
    <property type="match status" value="1"/>
</dbReference>
<dbReference type="RefSeq" id="XP_031871389.1">
    <property type="nucleotide sequence ID" value="XM_032011696.1"/>
</dbReference>
<protein>
    <recommendedName>
        <fullName evidence="7">Extracellular serine-rich protein</fullName>
    </recommendedName>
</protein>